<dbReference type="InterPro" id="IPR045130">
    <property type="entry name" value="OFUT2-like"/>
</dbReference>
<keyword evidence="6" id="KW-0294">Fucose metabolism</keyword>
<evidence type="ECO:0000256" key="7">
    <source>
        <dbReference type="ARBA" id="ARBA00023277"/>
    </source>
</evidence>
<keyword evidence="4" id="KW-0808">Transferase</keyword>
<gene>
    <name evidence="14" type="ORF">EG68_03571</name>
</gene>
<dbReference type="Gene3D" id="3.40.50.11340">
    <property type="match status" value="1"/>
</dbReference>
<comment type="similarity">
    <text evidence="8">Belongs to the glycosyltransferase 68 family.</text>
</comment>
<dbReference type="GO" id="GO:0006004">
    <property type="term" value="P:fucose metabolic process"/>
    <property type="evidence" value="ECO:0007669"/>
    <property type="project" value="UniProtKB-KW"/>
</dbReference>
<evidence type="ECO:0000256" key="5">
    <source>
        <dbReference type="ARBA" id="ARBA00022824"/>
    </source>
</evidence>
<comment type="subcellular location">
    <subcellularLocation>
        <location evidence="1">Endoplasmic reticulum</location>
    </subcellularLocation>
</comment>
<feature type="signal peptide" evidence="13">
    <location>
        <begin position="1"/>
        <end position="19"/>
    </location>
</feature>
<feature type="chain" id="PRO_5035792954" description="GDP-fucose protein O-fucosyltransferase 2" evidence="13">
    <location>
        <begin position="20"/>
        <end position="506"/>
    </location>
</feature>
<dbReference type="PANTHER" id="PTHR13398">
    <property type="entry name" value="GDP-FUCOSE PROTEIN O-FUCOSYLTRANSFERASE 2"/>
    <property type="match status" value="1"/>
</dbReference>
<comment type="caution">
    <text evidence="14">The sequence shown here is derived from an EMBL/GenBank/DDBJ whole genome shotgun (WGS) entry which is preliminary data.</text>
</comment>
<dbReference type="Pfam" id="PF10250">
    <property type="entry name" value="O-FucT"/>
    <property type="match status" value="1"/>
</dbReference>
<keyword evidence="15" id="KW-1185">Reference proteome</keyword>
<accession>A0A8S9Z0R3</accession>
<dbReference type="AlphaFoldDB" id="A0A8S9Z0R3"/>
<dbReference type="Proteomes" id="UP000822476">
    <property type="component" value="Unassembled WGS sequence"/>
</dbReference>
<name>A0A8S9Z0R3_9TREM</name>
<comment type="catalytic activity">
    <reaction evidence="12">
        <text>L-seryl-[protein] + GDP-beta-L-fucose = 3-O-(alpha-L-fucosyl)-L-seryl-[protein] + GDP + H(+)</text>
        <dbReference type="Rhea" id="RHEA:63644"/>
        <dbReference type="Rhea" id="RHEA-COMP:9863"/>
        <dbReference type="Rhea" id="RHEA-COMP:17914"/>
        <dbReference type="ChEBI" id="CHEBI:15378"/>
        <dbReference type="ChEBI" id="CHEBI:29999"/>
        <dbReference type="ChEBI" id="CHEBI:57273"/>
        <dbReference type="ChEBI" id="CHEBI:58189"/>
        <dbReference type="ChEBI" id="CHEBI:189632"/>
        <dbReference type="EC" id="2.4.1.221"/>
    </reaction>
    <physiologicalReaction direction="left-to-right" evidence="12">
        <dbReference type="Rhea" id="RHEA:63645"/>
    </physiologicalReaction>
</comment>
<dbReference type="GO" id="GO:0046922">
    <property type="term" value="F:peptide-O-fucosyltransferase activity"/>
    <property type="evidence" value="ECO:0007669"/>
    <property type="project" value="UniProtKB-EC"/>
</dbReference>
<evidence type="ECO:0000256" key="11">
    <source>
        <dbReference type="ARBA" id="ARBA00047273"/>
    </source>
</evidence>
<evidence type="ECO:0000256" key="9">
    <source>
        <dbReference type="ARBA" id="ARBA00026232"/>
    </source>
</evidence>
<dbReference type="InterPro" id="IPR019378">
    <property type="entry name" value="GDP-Fuc_O-FucTrfase"/>
</dbReference>
<proteinExistence type="inferred from homology"/>
<evidence type="ECO:0000256" key="6">
    <source>
        <dbReference type="ARBA" id="ARBA00023253"/>
    </source>
</evidence>
<keyword evidence="7" id="KW-0119">Carbohydrate metabolism</keyword>
<evidence type="ECO:0000256" key="1">
    <source>
        <dbReference type="ARBA" id="ARBA00004240"/>
    </source>
</evidence>
<evidence type="ECO:0000256" key="13">
    <source>
        <dbReference type="SAM" id="SignalP"/>
    </source>
</evidence>
<organism evidence="14 15">
    <name type="scientific">Paragonimus skrjabini miyazakii</name>
    <dbReference type="NCBI Taxonomy" id="59628"/>
    <lineage>
        <taxon>Eukaryota</taxon>
        <taxon>Metazoa</taxon>
        <taxon>Spiralia</taxon>
        <taxon>Lophotrochozoa</taxon>
        <taxon>Platyhelminthes</taxon>
        <taxon>Trematoda</taxon>
        <taxon>Digenea</taxon>
        <taxon>Plagiorchiida</taxon>
        <taxon>Troglotremata</taxon>
        <taxon>Troglotrematidae</taxon>
        <taxon>Paragonimus</taxon>
    </lineage>
</organism>
<dbReference type="Gene3D" id="3.40.50.11350">
    <property type="match status" value="1"/>
</dbReference>
<protein>
    <recommendedName>
        <fullName evidence="9">GDP-fucose protein O-fucosyltransferase 2</fullName>
        <ecNumber evidence="3">2.4.1.221</ecNumber>
    </recommendedName>
    <alternativeName>
        <fullName evidence="10">Peptide-O-fucosyltransferase 2</fullName>
    </alternativeName>
</protein>
<evidence type="ECO:0000256" key="2">
    <source>
        <dbReference type="ARBA" id="ARBA00004922"/>
    </source>
</evidence>
<dbReference type="EMBL" id="JTDE01001457">
    <property type="protein sequence ID" value="KAF7258933.1"/>
    <property type="molecule type" value="Genomic_DNA"/>
</dbReference>
<evidence type="ECO:0000256" key="12">
    <source>
        <dbReference type="ARBA" id="ARBA00048647"/>
    </source>
</evidence>
<evidence type="ECO:0000313" key="14">
    <source>
        <dbReference type="EMBL" id="KAF7258933.1"/>
    </source>
</evidence>
<keyword evidence="13" id="KW-0732">Signal</keyword>
<comment type="pathway">
    <text evidence="2">Protein modification; protein glycosylation.</text>
</comment>
<evidence type="ECO:0000313" key="15">
    <source>
        <dbReference type="Proteomes" id="UP000822476"/>
    </source>
</evidence>
<dbReference type="GO" id="GO:0005783">
    <property type="term" value="C:endoplasmic reticulum"/>
    <property type="evidence" value="ECO:0007669"/>
    <property type="project" value="UniProtKB-SubCell"/>
</dbReference>
<dbReference type="OrthoDB" id="422368at2759"/>
<evidence type="ECO:0000256" key="4">
    <source>
        <dbReference type="ARBA" id="ARBA00022679"/>
    </source>
</evidence>
<dbReference type="PANTHER" id="PTHR13398:SF0">
    <property type="entry name" value="GDP-FUCOSE PROTEIN O-FUCOSYLTRANSFERASE 2"/>
    <property type="match status" value="1"/>
</dbReference>
<evidence type="ECO:0000256" key="10">
    <source>
        <dbReference type="ARBA" id="ARBA00033083"/>
    </source>
</evidence>
<sequence length="506" mass="57109">MGNLGLSVIFFALIHLTSCSSNYILYDVFQGEGFNLRRDVYIRMANLVRLLRRSALEYGSDIPNWTLVLPPWGPLPHWMAASNRFDRGLKGESGELPRTDFIGIPWSQYFDLSSLSQVLPVLEFSDFLRSLQNTHPNTVPTIDLALHLIPDPVLGLSQKERDVKFCASPIRDLYTAIPNLQDPPFRLFPHLSSNGGFEVLFASRYDCITGDLEAKLLAPFLRRLINESKSNTPIRSIYLNSAESVIHGHFSEWSKEYWTVRRSMVFSLHLRQLGDDFRMRVLNSSDIPDRTLPPSPVPGRTNGSHWLRPHWPLAPAVGGPYVAVHWRCGDYVSASAHPWANTPSPWLLAEQILHAMELVNSNCSVPITKVFLSTDGSEIDVAELKERIAPLQVVRFIPSVAQWEQYGPGELAIVDQWISAHARLFIGTNPSTFTFRIAEERTIMGFPFAATFNALCVEGGARLYTQPMQLTSKRYGCEALTAWPVMFEDEFTIADPVDNKLLHTEL</sequence>
<evidence type="ECO:0000256" key="3">
    <source>
        <dbReference type="ARBA" id="ARBA00012196"/>
    </source>
</evidence>
<keyword evidence="5" id="KW-0256">Endoplasmic reticulum</keyword>
<evidence type="ECO:0000256" key="8">
    <source>
        <dbReference type="ARBA" id="ARBA00025803"/>
    </source>
</evidence>
<dbReference type="CDD" id="cd11298">
    <property type="entry name" value="O-FucT-2"/>
    <property type="match status" value="1"/>
</dbReference>
<reference evidence="14" key="1">
    <citation type="submission" date="2019-07" db="EMBL/GenBank/DDBJ databases">
        <title>Annotation for the trematode Paragonimus miyazaki's.</title>
        <authorList>
            <person name="Choi Y.-J."/>
        </authorList>
    </citation>
    <scope>NUCLEOTIDE SEQUENCE</scope>
    <source>
        <strain evidence="14">Japan</strain>
    </source>
</reference>
<dbReference type="EC" id="2.4.1.221" evidence="3"/>
<comment type="catalytic activity">
    <reaction evidence="11">
        <text>L-threonyl-[protein] + GDP-beta-L-fucose = 3-O-(alpha-L-fucosyl)-L-threonyl-[protein] + GDP + H(+)</text>
        <dbReference type="Rhea" id="RHEA:70491"/>
        <dbReference type="Rhea" id="RHEA-COMP:11060"/>
        <dbReference type="Rhea" id="RHEA-COMP:17915"/>
        <dbReference type="ChEBI" id="CHEBI:15378"/>
        <dbReference type="ChEBI" id="CHEBI:30013"/>
        <dbReference type="ChEBI" id="CHEBI:57273"/>
        <dbReference type="ChEBI" id="CHEBI:58189"/>
        <dbReference type="ChEBI" id="CHEBI:189631"/>
        <dbReference type="EC" id="2.4.1.221"/>
    </reaction>
    <physiologicalReaction direction="left-to-right" evidence="11">
        <dbReference type="Rhea" id="RHEA:70492"/>
    </physiologicalReaction>
</comment>